<feature type="chain" id="PRO_5047549376" evidence="1">
    <location>
        <begin position="28"/>
        <end position="564"/>
    </location>
</feature>
<evidence type="ECO:0000256" key="1">
    <source>
        <dbReference type="SAM" id="SignalP"/>
    </source>
</evidence>
<organism evidence="2 3">
    <name type="scientific">Candidatus Mycobacterium wuenschmannii</name>
    <dbReference type="NCBI Taxonomy" id="3027808"/>
    <lineage>
        <taxon>Bacteria</taxon>
        <taxon>Bacillati</taxon>
        <taxon>Actinomycetota</taxon>
        <taxon>Actinomycetes</taxon>
        <taxon>Mycobacteriales</taxon>
        <taxon>Mycobacteriaceae</taxon>
        <taxon>Mycobacterium</taxon>
    </lineage>
</organism>
<feature type="signal peptide" evidence="1">
    <location>
        <begin position="1"/>
        <end position="27"/>
    </location>
</feature>
<dbReference type="RefSeq" id="WP_285189675.1">
    <property type="nucleotide sequence ID" value="NZ_CP126981.1"/>
</dbReference>
<reference evidence="2 3" key="1">
    <citation type="journal article" date="2023" name="Microbiol. Resour. Announc.">
        <title>Complete Genome Sequence of Mycobacterium wuenschmanii, a novel Nontuberculous Mycobacterium Isolated from a captive population of Amazon Milk Frogs.</title>
        <authorList>
            <person name="Hicks J."/>
            <person name="Zeineldin M."/>
            <person name="Ward H."/>
            <person name="Wuenschmann A."/>
            <person name="Camp P."/>
            <person name="Farrell D."/>
            <person name="Lehman K."/>
            <person name="Thacker T."/>
            <person name="Cuthbert E."/>
        </authorList>
    </citation>
    <scope>NUCLEOTIDE SEQUENCE [LARGE SCALE GENOMIC DNA]</scope>
    <source>
        <strain evidence="2 3">Wuenschmanii</strain>
    </source>
</reference>
<keyword evidence="1" id="KW-0732">Signal</keyword>
<evidence type="ECO:0000313" key="3">
    <source>
        <dbReference type="Proteomes" id="UP001236585"/>
    </source>
</evidence>
<accession>A0ABY8W5M8</accession>
<dbReference type="Proteomes" id="UP001236585">
    <property type="component" value="Chromosome"/>
</dbReference>
<dbReference type="EMBL" id="CP126981">
    <property type="protein sequence ID" value="WIM89094.1"/>
    <property type="molecule type" value="Genomic_DNA"/>
</dbReference>
<keyword evidence="3" id="KW-1185">Reference proteome</keyword>
<gene>
    <name evidence="2" type="ORF">PT015_06415</name>
</gene>
<dbReference type="PROSITE" id="PS51257">
    <property type="entry name" value="PROKAR_LIPOPROTEIN"/>
    <property type="match status" value="1"/>
</dbReference>
<evidence type="ECO:0000313" key="2">
    <source>
        <dbReference type="EMBL" id="WIM89094.1"/>
    </source>
</evidence>
<sequence>MPPARSTRIRQCSKAFHILAAVLIATAVCSCSGHGSSSANHSATSTTAKGTETSLDTKSYRLTVNDASGSVTIAPSSQDPPKAQSYLAIAAPGATVELPGGKQPSGPLTLTYDFHGKPLPFKPGQLPAVVALSEGTTEPEVLPSHWDSERQILTAQTTHLSGFFPFTIDVNALGRQVTQALNGYLGLSSPQPACVGKALVVDDTTYTLDPTTVPAAWPCLSRNGNDVSVDLVSNSPLGWVVRSRPVSTNQGPEFAPDVSQWIDSAFYQTVFAPSVGDGTVLLPGGTTHLQFGLTSPPELIGLRADPGVTLINGFLLGMHAMYPGAKVFDIPGVVSCLKPFTTIAGETIPSGADLGGRMRPLIDCVTSGTDAVSTNPIADAGRWAGNIATKSLNAVLSLGPDIANQLAATLSGFFGEFTGQNTETINVRTDKRATPVASGPATLTLSTKGLEAGGGLMIGPNHYKFSPKSHDKKGYYVDLSYRWTIDRPENSDLGYCKGHITVTDSSGATVYREDDDGFNACQGGGGWGAHIKLYNAGTYTVSAAIDMERGPTLHGTVQFTVDPL</sequence>
<protein>
    <submittedName>
        <fullName evidence="2">Uncharacterized protein</fullName>
    </submittedName>
</protein>
<name>A0ABY8W5M8_9MYCO</name>
<proteinExistence type="predicted"/>